<keyword evidence="1" id="KW-0067">ATP-binding</keyword>
<feature type="domain" description="ATP-grasp" evidence="3">
    <location>
        <begin position="128"/>
        <end position="300"/>
    </location>
</feature>
<feature type="region of interest" description="Disordered" evidence="2">
    <location>
        <begin position="49"/>
        <end position="68"/>
    </location>
</feature>
<proteinExistence type="predicted"/>
<dbReference type="KEGG" id="apra:G3A50_16475"/>
<protein>
    <submittedName>
        <fullName evidence="4">ATP-grasp domain-containing protein</fullName>
    </submittedName>
</protein>
<dbReference type="Pfam" id="PF18301">
    <property type="entry name" value="preATP-grasp_3"/>
    <property type="match status" value="1"/>
</dbReference>
<dbReference type="PROSITE" id="PS50975">
    <property type="entry name" value="ATP_GRASP"/>
    <property type="match status" value="1"/>
</dbReference>
<evidence type="ECO:0000256" key="1">
    <source>
        <dbReference type="PROSITE-ProRule" id="PRU00409"/>
    </source>
</evidence>
<dbReference type="Proteomes" id="UP000464751">
    <property type="component" value="Chromosome"/>
</dbReference>
<dbReference type="EMBL" id="CP048630">
    <property type="protein sequence ID" value="QIB35125.1"/>
    <property type="molecule type" value="Genomic_DNA"/>
</dbReference>
<name>A0A6P1YPZ6_9HYPH</name>
<dbReference type="Pfam" id="PF02655">
    <property type="entry name" value="ATP-grasp_3"/>
    <property type="match status" value="1"/>
</dbReference>
<dbReference type="GO" id="GO:0046872">
    <property type="term" value="F:metal ion binding"/>
    <property type="evidence" value="ECO:0007669"/>
    <property type="project" value="InterPro"/>
</dbReference>
<evidence type="ECO:0000256" key="2">
    <source>
        <dbReference type="SAM" id="MobiDB-lite"/>
    </source>
</evidence>
<accession>A0A6P1YPZ6</accession>
<organism evidence="4 5">
    <name type="scientific">Ancylobacter pratisalsi</name>
    <dbReference type="NCBI Taxonomy" id="1745854"/>
    <lineage>
        <taxon>Bacteria</taxon>
        <taxon>Pseudomonadati</taxon>
        <taxon>Pseudomonadota</taxon>
        <taxon>Alphaproteobacteria</taxon>
        <taxon>Hyphomicrobiales</taxon>
        <taxon>Xanthobacteraceae</taxon>
        <taxon>Ancylobacter</taxon>
    </lineage>
</organism>
<dbReference type="InterPro" id="IPR011761">
    <property type="entry name" value="ATP-grasp"/>
</dbReference>
<evidence type="ECO:0000259" key="3">
    <source>
        <dbReference type="PROSITE" id="PS50975"/>
    </source>
</evidence>
<dbReference type="InterPro" id="IPR024710">
    <property type="entry name" value="MfnD"/>
</dbReference>
<sequence>MLVFVCETVTAGGFIGQDLPQGLIAEGMLMRDALIGDLEDLPGVSVLTTHDARLPPPPRGHSTPLEAGDDPHETWDALARQAHCCWPIAPETDGILERFVATLRTHNRRVIAPDLQTLRDCSSKTRTAEILTAAGVRAVPTWRVDEIPEDQAGPFVVKPDDGAGALGVLVFSDRPQMHLPEQTIIQPYVEGMPASLSLLCQSGRTHVLAANRQNIGRTADRLSFRGVSVGALPIDDTLRALADRVGAAFPGLHGIVGMDYIVTETGPVVVEVNPRLTTSYAGLRQALGINPLAFVAELIRDGAVPDLPRLPPTVSVEVIAR</sequence>
<dbReference type="SUPFAM" id="SSF56059">
    <property type="entry name" value="Glutathione synthetase ATP-binding domain-like"/>
    <property type="match status" value="1"/>
</dbReference>
<dbReference type="InterPro" id="IPR003806">
    <property type="entry name" value="ATP-grasp_PylC-type"/>
</dbReference>
<keyword evidence="1" id="KW-0547">Nucleotide-binding</keyword>
<evidence type="ECO:0000313" key="4">
    <source>
        <dbReference type="EMBL" id="QIB35125.1"/>
    </source>
</evidence>
<dbReference type="Gene3D" id="3.40.50.11770">
    <property type="match status" value="1"/>
</dbReference>
<dbReference type="AlphaFoldDB" id="A0A6P1YPZ6"/>
<reference evidence="4 5" key="1">
    <citation type="submission" date="2020-02" db="EMBL/GenBank/DDBJ databases">
        <authorList>
            <person name="Li G."/>
        </authorList>
    </citation>
    <scope>NUCLEOTIDE SEQUENCE [LARGE SCALE GENOMIC DNA]</scope>
    <source>
        <strain evidence="4 5">DSM 102029</strain>
    </source>
</reference>
<dbReference type="RefSeq" id="WP_163076270.1">
    <property type="nucleotide sequence ID" value="NZ_CP048630.1"/>
</dbReference>
<gene>
    <name evidence="4" type="ORF">G3A50_16475</name>
</gene>
<dbReference type="GO" id="GO:0005524">
    <property type="term" value="F:ATP binding"/>
    <property type="evidence" value="ECO:0007669"/>
    <property type="project" value="UniProtKB-UniRule"/>
</dbReference>
<keyword evidence="5" id="KW-1185">Reference proteome</keyword>
<dbReference type="InterPro" id="IPR040803">
    <property type="entry name" value="MfnD_preATP-grasp"/>
</dbReference>
<evidence type="ECO:0000313" key="5">
    <source>
        <dbReference type="Proteomes" id="UP000464751"/>
    </source>
</evidence>
<dbReference type="Gene3D" id="3.30.470.20">
    <property type="entry name" value="ATP-grasp fold, B domain"/>
    <property type="match status" value="1"/>
</dbReference>
<dbReference type="PIRSF" id="PIRSF016766">
    <property type="entry name" value="UCP016766_ATPgrasp"/>
    <property type="match status" value="1"/>
</dbReference>